<dbReference type="GO" id="GO:0000155">
    <property type="term" value="F:phosphorelay sensor kinase activity"/>
    <property type="evidence" value="ECO:0007669"/>
    <property type="project" value="InterPro"/>
</dbReference>
<dbReference type="AlphaFoldDB" id="A0A8J6PDW3"/>
<evidence type="ECO:0000313" key="7">
    <source>
        <dbReference type="Proteomes" id="UP000652681"/>
    </source>
</evidence>
<name>A0A8J6PDW3_9FLAO</name>
<dbReference type="InterPro" id="IPR010559">
    <property type="entry name" value="Sig_transdc_His_kin_internal"/>
</dbReference>
<dbReference type="Gene3D" id="1.25.40.10">
    <property type="entry name" value="Tetratricopeptide repeat domain"/>
    <property type="match status" value="2"/>
</dbReference>
<dbReference type="Gene3D" id="3.30.565.10">
    <property type="entry name" value="Histidine kinase-like ATPase, C-terminal domain"/>
    <property type="match status" value="1"/>
</dbReference>
<keyword evidence="3" id="KW-0472">Membrane</keyword>
<keyword evidence="7" id="KW-1185">Reference proteome</keyword>
<feature type="transmembrane region" description="Helical" evidence="3">
    <location>
        <begin position="358"/>
        <end position="379"/>
    </location>
</feature>
<comment type="caution">
    <text evidence="6">The sequence shown here is derived from an EMBL/GenBank/DDBJ whole genome shotgun (WGS) entry which is preliminary data.</text>
</comment>
<evidence type="ECO:0000256" key="2">
    <source>
        <dbReference type="SAM" id="Coils"/>
    </source>
</evidence>
<keyword evidence="2" id="KW-0175">Coiled coil</keyword>
<evidence type="ECO:0000313" key="6">
    <source>
        <dbReference type="EMBL" id="MBC9813587.1"/>
    </source>
</evidence>
<dbReference type="InterPro" id="IPR011990">
    <property type="entry name" value="TPR-like_helical_dom_sf"/>
</dbReference>
<dbReference type="PANTHER" id="PTHR34220">
    <property type="entry name" value="SENSOR HISTIDINE KINASE YPDA"/>
    <property type="match status" value="1"/>
</dbReference>
<dbReference type="Pfam" id="PF13424">
    <property type="entry name" value="TPR_12"/>
    <property type="match status" value="2"/>
</dbReference>
<keyword evidence="4" id="KW-0732">Signal</keyword>
<keyword evidence="3" id="KW-0812">Transmembrane</keyword>
<dbReference type="SUPFAM" id="SSF48452">
    <property type="entry name" value="TPR-like"/>
    <property type="match status" value="2"/>
</dbReference>
<dbReference type="SUPFAM" id="SSF55874">
    <property type="entry name" value="ATPase domain of HSP90 chaperone/DNA topoisomerase II/histidine kinase"/>
    <property type="match status" value="1"/>
</dbReference>
<evidence type="ECO:0000256" key="3">
    <source>
        <dbReference type="SAM" id="Phobius"/>
    </source>
</evidence>
<keyword evidence="3" id="KW-1133">Transmembrane helix</keyword>
<feature type="signal peptide" evidence="4">
    <location>
        <begin position="1"/>
        <end position="22"/>
    </location>
</feature>
<dbReference type="RefSeq" id="WP_216714641.1">
    <property type="nucleotide sequence ID" value="NZ_JACVEL010000012.1"/>
</dbReference>
<organism evidence="6 7">
    <name type="scientific">Taishania pollutisoli</name>
    <dbReference type="NCBI Taxonomy" id="2766479"/>
    <lineage>
        <taxon>Bacteria</taxon>
        <taxon>Pseudomonadati</taxon>
        <taxon>Bacteroidota</taxon>
        <taxon>Flavobacteriia</taxon>
        <taxon>Flavobacteriales</taxon>
        <taxon>Crocinitomicaceae</taxon>
        <taxon>Taishania</taxon>
    </lineage>
</organism>
<protein>
    <submittedName>
        <fullName evidence="6">Tetratricopeptide repeat protein</fullName>
    </submittedName>
</protein>
<keyword evidence="1" id="KW-0802">TPR repeat</keyword>
<dbReference type="InterPro" id="IPR050640">
    <property type="entry name" value="Bact_2-comp_sensor_kinase"/>
</dbReference>
<dbReference type="Pfam" id="PF06580">
    <property type="entry name" value="His_kinase"/>
    <property type="match status" value="1"/>
</dbReference>
<dbReference type="PANTHER" id="PTHR34220:SF7">
    <property type="entry name" value="SENSOR HISTIDINE KINASE YPDA"/>
    <property type="match status" value="1"/>
</dbReference>
<reference evidence="6" key="1">
    <citation type="submission" date="2020-09" db="EMBL/GenBank/DDBJ databases">
        <title>Taishania pollutisoli gen. nov., sp. nov., Isolated from Tetrabromobisphenol A-Contaminated Soil.</title>
        <authorList>
            <person name="Chen Q."/>
        </authorList>
    </citation>
    <scope>NUCLEOTIDE SEQUENCE</scope>
    <source>
        <strain evidence="6">CZZ-1</strain>
    </source>
</reference>
<dbReference type="GO" id="GO:0016020">
    <property type="term" value="C:membrane"/>
    <property type="evidence" value="ECO:0007669"/>
    <property type="project" value="InterPro"/>
</dbReference>
<gene>
    <name evidence="6" type="ORF">H9Y05_14010</name>
</gene>
<proteinExistence type="predicted"/>
<dbReference type="PROSITE" id="PS50005">
    <property type="entry name" value="TPR"/>
    <property type="match status" value="1"/>
</dbReference>
<feature type="chain" id="PRO_5035241282" evidence="4">
    <location>
        <begin position="23"/>
        <end position="589"/>
    </location>
</feature>
<dbReference type="InterPro" id="IPR036890">
    <property type="entry name" value="HATPase_C_sf"/>
</dbReference>
<evidence type="ECO:0000256" key="1">
    <source>
        <dbReference type="PROSITE-ProRule" id="PRU00339"/>
    </source>
</evidence>
<evidence type="ECO:0000256" key="4">
    <source>
        <dbReference type="SAM" id="SignalP"/>
    </source>
</evidence>
<dbReference type="InterPro" id="IPR019734">
    <property type="entry name" value="TPR_rpt"/>
</dbReference>
<feature type="repeat" description="TPR" evidence="1">
    <location>
        <begin position="120"/>
        <end position="153"/>
    </location>
</feature>
<evidence type="ECO:0000259" key="5">
    <source>
        <dbReference type="Pfam" id="PF06580"/>
    </source>
</evidence>
<feature type="domain" description="Signal transduction histidine kinase internal region" evidence="5">
    <location>
        <begin position="394"/>
        <end position="472"/>
    </location>
</feature>
<dbReference type="SMART" id="SM00028">
    <property type="entry name" value="TPR"/>
    <property type="match status" value="5"/>
</dbReference>
<sequence length="589" mass="66976">MKHCLFTFFILLIAASGFSQNAKEKLLIDQLQTATADSTKIRLIRELAASLSKTNADLAKHYANECLNLSLKTGNKSGEGFSYNLLGGLHLHQSEYIESMELYLKALRIFTELNDKRQISAIYSNIGTLYVKQGNLKEARKNLEFAIELKEKMDPKKGLANSYLSLASVVFMEGDLKQALIYFEKGEQLAQTTKEVYIEAACLNGIAAVQFKKENYSDAVKGYSHVLELYKSFDGDHRKIIAGILHNLASAHRKLGELDKAFELLNASLELAKEIRSNEDIKQAYAGLKAYYKDKGDLENALIAEENHSIYKDSVVNEYALKTVNELQEKYQAEERKNEILKLKETNDQLKEKSRLRYGLLIVSVIALLLILLVVFFYMRQVKERQERKQSELEQKALRAQMNPHFLFNSLNSIQRMYIEGDEDTANDYMADFSRLLRKILENSGKDHVRLKEELNVIQLYMDLEMVRTDHSFEYVCEVADDIDLQQIKIPPLIFQPYLENAIWHGIISKKEKGLITLNIQKPEPGKLICQVIDNGVGFYSGKQLKLSTGNESKGMQITAERLGGNHNVSIEERATGGTCITLTICYTT</sequence>
<accession>A0A8J6PDW3</accession>
<feature type="coiled-coil region" evidence="2">
    <location>
        <begin position="317"/>
        <end position="353"/>
    </location>
</feature>
<dbReference type="Proteomes" id="UP000652681">
    <property type="component" value="Unassembled WGS sequence"/>
</dbReference>
<dbReference type="EMBL" id="JACVEL010000012">
    <property type="protein sequence ID" value="MBC9813587.1"/>
    <property type="molecule type" value="Genomic_DNA"/>
</dbReference>